<dbReference type="PANTHER" id="PTHR30386:SF17">
    <property type="entry name" value="ALKALINE PROTEASE SECRETION PROTEIN APRE"/>
    <property type="match status" value="1"/>
</dbReference>
<dbReference type="InterPro" id="IPR010129">
    <property type="entry name" value="T1SS_HlyD"/>
</dbReference>
<dbReference type="AlphaFoldDB" id="A0A484NWN5"/>
<dbReference type="Gene3D" id="1.10.287.470">
    <property type="entry name" value="Helix hairpin bin"/>
    <property type="match status" value="1"/>
</dbReference>
<keyword evidence="7 10" id="KW-1133">Transmembrane helix</keyword>
<evidence type="ECO:0000256" key="9">
    <source>
        <dbReference type="SAM" id="Coils"/>
    </source>
</evidence>
<proteinExistence type="inferred from homology"/>
<evidence type="ECO:0000259" key="11">
    <source>
        <dbReference type="Pfam" id="PF25994"/>
    </source>
</evidence>
<gene>
    <name evidence="14" type="ORF">ANDO1_2480</name>
    <name evidence="13" type="ORF">ANDO2_2385</name>
</gene>
<dbReference type="Pfam" id="PF25994">
    <property type="entry name" value="HH_AprE"/>
    <property type="match status" value="1"/>
</dbReference>
<evidence type="ECO:0000313" key="14">
    <source>
        <dbReference type="EMBL" id="VFR35713.1"/>
    </source>
</evidence>
<evidence type="ECO:0000256" key="6">
    <source>
        <dbReference type="ARBA" id="ARBA00022692"/>
    </source>
</evidence>
<feature type="coiled-coil region" evidence="9">
    <location>
        <begin position="257"/>
        <end position="302"/>
    </location>
</feature>
<dbReference type="GO" id="GO:0009306">
    <property type="term" value="P:protein secretion"/>
    <property type="evidence" value="ECO:0007669"/>
    <property type="project" value="InterPro"/>
</dbReference>
<organism evidence="13">
    <name type="scientific">plant metagenome</name>
    <dbReference type="NCBI Taxonomy" id="1297885"/>
    <lineage>
        <taxon>unclassified sequences</taxon>
        <taxon>metagenomes</taxon>
        <taxon>organismal metagenomes</taxon>
    </lineage>
</organism>
<evidence type="ECO:0000256" key="2">
    <source>
        <dbReference type="ARBA" id="ARBA00009477"/>
    </source>
</evidence>
<evidence type="ECO:0000256" key="5">
    <source>
        <dbReference type="ARBA" id="ARBA00022519"/>
    </source>
</evidence>
<dbReference type="EMBL" id="CAADHZ010000026">
    <property type="protein sequence ID" value="VFR35713.1"/>
    <property type="molecule type" value="Genomic_DNA"/>
</dbReference>
<protein>
    <submittedName>
        <fullName evidence="13">ABC exporter for hemopore HasA, membrane fusion protein (MFP) family component HasE</fullName>
    </submittedName>
</protein>
<dbReference type="PROSITE" id="PS00543">
    <property type="entry name" value="HLYD_FAMILY"/>
    <property type="match status" value="1"/>
</dbReference>
<comment type="similarity">
    <text evidence="2">Belongs to the membrane fusion protein (MFP) (TC 8.A.1) family.</text>
</comment>
<feature type="domain" description="AprE-like long alpha-helical hairpin" evidence="11">
    <location>
        <begin position="116"/>
        <end position="300"/>
    </location>
</feature>
<comment type="subcellular location">
    <subcellularLocation>
        <location evidence="1">Cell inner membrane</location>
        <topology evidence="1">Single-pass membrane protein</topology>
    </subcellularLocation>
</comment>
<dbReference type="SUPFAM" id="SSF111369">
    <property type="entry name" value="HlyD-like secretion proteins"/>
    <property type="match status" value="1"/>
</dbReference>
<dbReference type="NCBIfam" id="TIGR01843">
    <property type="entry name" value="type_I_hlyD"/>
    <property type="match status" value="1"/>
</dbReference>
<evidence type="ECO:0000256" key="7">
    <source>
        <dbReference type="ARBA" id="ARBA00022989"/>
    </source>
</evidence>
<dbReference type="InterPro" id="IPR050739">
    <property type="entry name" value="MFP"/>
</dbReference>
<dbReference type="EMBL" id="CAADIB010000002">
    <property type="protein sequence ID" value="VFR18013.1"/>
    <property type="molecule type" value="Genomic_DNA"/>
</dbReference>
<dbReference type="InterPro" id="IPR058982">
    <property type="entry name" value="Beta-barrel_AprE"/>
</dbReference>
<dbReference type="PANTHER" id="PTHR30386">
    <property type="entry name" value="MEMBRANE FUSION SUBUNIT OF EMRAB-TOLC MULTIDRUG EFFLUX PUMP"/>
    <property type="match status" value="1"/>
</dbReference>
<keyword evidence="5" id="KW-0997">Cell inner membrane</keyword>
<keyword evidence="3" id="KW-0813">Transport</keyword>
<dbReference type="Pfam" id="PF26002">
    <property type="entry name" value="Beta-barrel_AprE"/>
    <property type="match status" value="1"/>
</dbReference>
<name>A0A484NWN5_9ZZZZ</name>
<evidence type="ECO:0000313" key="13">
    <source>
        <dbReference type="EMBL" id="VFR18013.1"/>
    </source>
</evidence>
<keyword evidence="6 10" id="KW-0812">Transmembrane</keyword>
<dbReference type="InterPro" id="IPR058781">
    <property type="entry name" value="HH_AprE-like"/>
</dbReference>
<evidence type="ECO:0000256" key="8">
    <source>
        <dbReference type="ARBA" id="ARBA00023136"/>
    </source>
</evidence>
<dbReference type="GO" id="GO:0005886">
    <property type="term" value="C:plasma membrane"/>
    <property type="evidence" value="ECO:0007669"/>
    <property type="project" value="UniProtKB-SubCell"/>
</dbReference>
<keyword evidence="8 10" id="KW-0472">Membrane</keyword>
<reference evidence="13" key="1">
    <citation type="submission" date="2019-03" db="EMBL/GenBank/DDBJ databases">
        <authorList>
            <person name="Danneels B."/>
        </authorList>
    </citation>
    <scope>NUCLEOTIDE SEQUENCE</scope>
</reference>
<keyword evidence="4" id="KW-1003">Cell membrane</keyword>
<evidence type="ECO:0000259" key="12">
    <source>
        <dbReference type="Pfam" id="PF26002"/>
    </source>
</evidence>
<dbReference type="InterPro" id="IPR006144">
    <property type="entry name" value="Secretion_HlyD_CS"/>
</dbReference>
<evidence type="ECO:0000256" key="1">
    <source>
        <dbReference type="ARBA" id="ARBA00004377"/>
    </source>
</evidence>
<evidence type="ECO:0000256" key="10">
    <source>
        <dbReference type="SAM" id="Phobius"/>
    </source>
</evidence>
<dbReference type="Gene3D" id="2.40.30.170">
    <property type="match status" value="1"/>
</dbReference>
<dbReference type="PRINTS" id="PR01490">
    <property type="entry name" value="RTXTOXIND"/>
</dbReference>
<evidence type="ECO:0000256" key="4">
    <source>
        <dbReference type="ARBA" id="ARBA00022475"/>
    </source>
</evidence>
<sequence length="456" mass="49008">MSQAVIARRPSRGQTASADIEDAVLWPTAEDARLRDARPGRLGWWVVLLGFGGFLAWAALAPLDNGVPMPGVVVVSGERQAVDSLGGGVVGELLVREGETVSAGQPLLRLDATRAQGETQGLREQLAALTARVARLTAERDGSADIARPAIGAEDTRALAAFELECQLFASRRASLAGELSGIEASAQGSRNLLSGLEASLAHKRAQQTLLREQVDNLKGLAEEGYVPRNRLLELSRMQSQLSGEIASDLGTIGQTRQQLAELNLRAQQRRDAFQQEVRADLAEARVQAEQAAQRLETARFELAHTEIRAPASGIVVGLAAHTVGGVVQAGTRLMEIVPQDQPLTVEGRLPVASVDKVYAGLPVELMFSAFDSARTPRLAGEVALVSADRFEDERSGHPYYTLRVQVGAGELARLGDAPLRAGMPVEVFVRTGERSLLNYLFKPLQDRVRTAWGES</sequence>
<accession>A0A484NWN5</accession>
<feature type="transmembrane region" description="Helical" evidence="10">
    <location>
        <begin position="42"/>
        <end position="60"/>
    </location>
</feature>
<evidence type="ECO:0000256" key="3">
    <source>
        <dbReference type="ARBA" id="ARBA00022448"/>
    </source>
</evidence>
<feature type="coiled-coil region" evidence="9">
    <location>
        <begin position="112"/>
        <end position="139"/>
    </location>
</feature>
<dbReference type="Gene3D" id="2.40.50.100">
    <property type="match status" value="2"/>
</dbReference>
<keyword evidence="9" id="KW-0175">Coiled coil</keyword>
<feature type="domain" description="AprE-like beta-barrel" evidence="12">
    <location>
        <begin position="344"/>
        <end position="433"/>
    </location>
</feature>